<dbReference type="KEGG" id="doa:AXF15_03020"/>
<keyword evidence="2" id="KW-0546">Nucleotide metabolism</keyword>
<protein>
    <submittedName>
        <fullName evidence="3">Uncharacterized protein</fullName>
    </submittedName>
</protein>
<dbReference type="Proteomes" id="UP000063964">
    <property type="component" value="Chromosome"/>
</dbReference>
<dbReference type="InterPro" id="IPR011962">
    <property type="entry name" value="dCTP_deaminase"/>
</dbReference>
<accession>A0A109W5K0</accession>
<dbReference type="InterPro" id="IPR036157">
    <property type="entry name" value="dUTPase-like_sf"/>
</dbReference>
<dbReference type="CDD" id="cd07557">
    <property type="entry name" value="trimeric_dUTPase"/>
    <property type="match status" value="1"/>
</dbReference>
<proteinExistence type="predicted"/>
<reference evidence="4" key="1">
    <citation type="submission" date="2016-02" db="EMBL/GenBank/DDBJ databases">
        <authorList>
            <person name="Holder M.E."/>
            <person name="Ajami N.J."/>
            <person name="Petrosino J.F."/>
        </authorList>
    </citation>
    <scope>NUCLEOTIDE SEQUENCE [LARGE SCALE GENOMIC DNA]</scope>
    <source>
        <strain evidence="4">DSM 12838</strain>
    </source>
</reference>
<dbReference type="OrthoDB" id="9780956at2"/>
<dbReference type="InterPro" id="IPR033704">
    <property type="entry name" value="dUTPase_trimeric"/>
</dbReference>
<dbReference type="GO" id="GO:0006229">
    <property type="term" value="P:dUTP biosynthetic process"/>
    <property type="evidence" value="ECO:0007669"/>
    <property type="project" value="InterPro"/>
</dbReference>
<sequence length="202" mass="22506">MTGALNDTTLMEYMERGKQIVRPFSKESLQPASIDLRLGCETYKYNLTGLTLGEDIEDSNIERDKFERRDMAPGETAFIGTYEEIMIPKDCLGVIFPRSSVSRLGIIITTMYMNPGYTGRPALTIINNSGITISISTGIRVAQLVLVKLISSPTSGYNNKIGAKYHNEVAASSKIHKDEDIKKILDSTLEKETPSLYKLMKK</sequence>
<dbReference type="Pfam" id="PF22769">
    <property type="entry name" value="DCD"/>
    <property type="match status" value="1"/>
</dbReference>
<name>A0A109W5K0_9BACT</name>
<evidence type="ECO:0000313" key="4">
    <source>
        <dbReference type="Proteomes" id="UP000063964"/>
    </source>
</evidence>
<dbReference type="GO" id="GO:0008829">
    <property type="term" value="F:dCTP deaminase activity"/>
    <property type="evidence" value="ECO:0007669"/>
    <property type="project" value="InterPro"/>
</dbReference>
<dbReference type="PANTHER" id="PTHR42680:SF3">
    <property type="entry name" value="DCTP DEAMINASE"/>
    <property type="match status" value="1"/>
</dbReference>
<gene>
    <name evidence="3" type="ORF">AXF15_03020</name>
</gene>
<evidence type="ECO:0000313" key="3">
    <source>
        <dbReference type="EMBL" id="AMD92179.1"/>
    </source>
</evidence>
<dbReference type="EMBL" id="CP014230">
    <property type="protein sequence ID" value="AMD92179.1"/>
    <property type="molecule type" value="Genomic_DNA"/>
</dbReference>
<dbReference type="PANTHER" id="PTHR42680">
    <property type="entry name" value="DCTP DEAMINASE"/>
    <property type="match status" value="1"/>
</dbReference>
<evidence type="ECO:0000256" key="1">
    <source>
        <dbReference type="ARBA" id="ARBA00022801"/>
    </source>
</evidence>
<evidence type="ECO:0000256" key="2">
    <source>
        <dbReference type="ARBA" id="ARBA00023080"/>
    </source>
</evidence>
<dbReference type="STRING" id="888061.AXF15_03020"/>
<dbReference type="AlphaFoldDB" id="A0A109W5K0"/>
<dbReference type="NCBIfam" id="TIGR02274">
    <property type="entry name" value="dCTP_deam"/>
    <property type="match status" value="1"/>
</dbReference>
<keyword evidence="4" id="KW-1185">Reference proteome</keyword>
<dbReference type="Gene3D" id="2.70.40.10">
    <property type="match status" value="1"/>
</dbReference>
<dbReference type="RefSeq" id="WP_066603156.1">
    <property type="nucleotide sequence ID" value="NZ_CP014230.1"/>
</dbReference>
<organism evidence="3 4">
    <name type="scientific">Desulfomicrobium orale DSM 12838</name>
    <dbReference type="NCBI Taxonomy" id="888061"/>
    <lineage>
        <taxon>Bacteria</taxon>
        <taxon>Pseudomonadati</taxon>
        <taxon>Thermodesulfobacteriota</taxon>
        <taxon>Desulfovibrionia</taxon>
        <taxon>Desulfovibrionales</taxon>
        <taxon>Desulfomicrobiaceae</taxon>
        <taxon>Desulfomicrobium</taxon>
    </lineage>
</organism>
<keyword evidence="1" id="KW-0378">Hydrolase</keyword>
<dbReference type="SUPFAM" id="SSF51283">
    <property type="entry name" value="dUTPase-like"/>
    <property type="match status" value="1"/>
</dbReference>